<protein>
    <submittedName>
        <fullName evidence="2">ABC transporter permease</fullName>
    </submittedName>
</protein>
<reference evidence="2 3" key="1">
    <citation type="submission" date="2024-03" db="EMBL/GenBank/DDBJ databases">
        <title>Inconsistent identification of Apilactobacillus kunkeei-related strains obtained by well-developed overall genome related indices.</title>
        <authorList>
            <person name="Maeno S."/>
            <person name="Endo A."/>
        </authorList>
    </citation>
    <scope>NUCLEOTIDE SEQUENCE [LARGE SCALE GENOMIC DNA]</scope>
    <source>
        <strain evidence="2 3">20H-10</strain>
    </source>
</reference>
<dbReference type="RefSeq" id="WP_353317512.1">
    <property type="nucleotide sequence ID" value="NZ_BAABVV010000028.1"/>
</dbReference>
<organism evidence="2 3">
    <name type="scientific">Apilactobacillus apinorum</name>
    <dbReference type="NCBI Taxonomy" id="1218495"/>
    <lineage>
        <taxon>Bacteria</taxon>
        <taxon>Bacillati</taxon>
        <taxon>Bacillota</taxon>
        <taxon>Bacilli</taxon>
        <taxon>Lactobacillales</taxon>
        <taxon>Lactobacillaceae</taxon>
        <taxon>Apilactobacillus</taxon>
    </lineage>
</organism>
<feature type="transmembrane region" description="Helical" evidence="1">
    <location>
        <begin position="56"/>
        <end position="74"/>
    </location>
</feature>
<dbReference type="Proteomes" id="UP001438112">
    <property type="component" value="Unassembled WGS sequence"/>
</dbReference>
<dbReference type="EMBL" id="BAABVV010000028">
    <property type="protein sequence ID" value="GAA6114135.1"/>
    <property type="molecule type" value="Genomic_DNA"/>
</dbReference>
<keyword evidence="3" id="KW-1185">Reference proteome</keyword>
<dbReference type="PANTHER" id="PTHR37305">
    <property type="entry name" value="INTEGRAL MEMBRANE PROTEIN-RELATED"/>
    <property type="match status" value="1"/>
</dbReference>
<keyword evidence="1" id="KW-0812">Transmembrane</keyword>
<sequence length="248" mass="28231">MLTLLRQELYKQIHGKFYIGWGIVILAISLLSGYFYHNGSAAMSATNSSARMFSNGLAMALVAMIVFASSLLTSDFSNNTIKYLFARQFSRGQILISKLIITVLMFVYLVIVAFIAAGIGNILFNEARPFLWSDMLPYLIGMSFYLFLMIPIVLLISNIFKSNAVAIAIGLVFYFVSNVINVFLNILMDKFEWIKYNPLNFLNILRQYSIHEYSQLSRLSLPQLEVGTIIWGIIILVITYLVYNHRNV</sequence>
<feature type="transmembrane region" description="Helical" evidence="1">
    <location>
        <begin position="95"/>
        <end position="124"/>
    </location>
</feature>
<feature type="transmembrane region" description="Helical" evidence="1">
    <location>
        <begin position="17"/>
        <end position="36"/>
    </location>
</feature>
<keyword evidence="1" id="KW-0472">Membrane</keyword>
<comment type="caution">
    <text evidence="2">The sequence shown here is derived from an EMBL/GenBank/DDBJ whole genome shotgun (WGS) entry which is preliminary data.</text>
</comment>
<feature type="transmembrane region" description="Helical" evidence="1">
    <location>
        <begin position="136"/>
        <end position="157"/>
    </location>
</feature>
<evidence type="ECO:0000256" key="1">
    <source>
        <dbReference type="SAM" id="Phobius"/>
    </source>
</evidence>
<dbReference type="PANTHER" id="PTHR37305:SF1">
    <property type="entry name" value="MEMBRANE PROTEIN"/>
    <property type="match status" value="1"/>
</dbReference>
<evidence type="ECO:0000313" key="2">
    <source>
        <dbReference type="EMBL" id="GAA6114135.1"/>
    </source>
</evidence>
<dbReference type="Pfam" id="PF12730">
    <property type="entry name" value="ABC2_membrane_4"/>
    <property type="match status" value="1"/>
</dbReference>
<evidence type="ECO:0000313" key="3">
    <source>
        <dbReference type="Proteomes" id="UP001438112"/>
    </source>
</evidence>
<proteinExistence type="predicted"/>
<accession>A0ABP9ZH68</accession>
<name>A0ABP9ZH68_9LACO</name>
<gene>
    <name evidence="2" type="ORF">AP20H10_04980</name>
</gene>
<keyword evidence="1" id="KW-1133">Transmembrane helix</keyword>
<feature type="transmembrane region" description="Helical" evidence="1">
    <location>
        <begin position="226"/>
        <end position="243"/>
    </location>
</feature>
<feature type="transmembrane region" description="Helical" evidence="1">
    <location>
        <begin position="164"/>
        <end position="188"/>
    </location>
</feature>